<gene>
    <name evidence="3" type="ORF">CHM34_04330</name>
</gene>
<dbReference type="Pfam" id="PF12732">
    <property type="entry name" value="YtxH"/>
    <property type="match status" value="1"/>
</dbReference>
<evidence type="ECO:0008006" key="5">
    <source>
        <dbReference type="Google" id="ProtNLM"/>
    </source>
</evidence>
<dbReference type="InterPro" id="IPR024623">
    <property type="entry name" value="YtxH"/>
</dbReference>
<evidence type="ECO:0000313" key="3">
    <source>
        <dbReference type="EMBL" id="OYD09008.1"/>
    </source>
</evidence>
<dbReference type="InterPro" id="IPR052928">
    <property type="entry name" value="Desiccation-related_membrane"/>
</dbReference>
<feature type="transmembrane region" description="Helical" evidence="2">
    <location>
        <begin position="12"/>
        <end position="29"/>
    </location>
</feature>
<keyword evidence="2" id="KW-1133">Transmembrane helix</keyword>
<dbReference type="Proteomes" id="UP000215459">
    <property type="component" value="Unassembled WGS sequence"/>
</dbReference>
<dbReference type="PANTHER" id="PTHR35792:SF1">
    <property type="entry name" value="SLL0268 PROTEIN"/>
    <property type="match status" value="1"/>
</dbReference>
<dbReference type="AlphaFoldDB" id="A0A235B9N1"/>
<dbReference type="OrthoDB" id="9810874at2"/>
<evidence type="ECO:0000256" key="2">
    <source>
        <dbReference type="SAM" id="Phobius"/>
    </source>
</evidence>
<keyword evidence="4" id="KW-1185">Reference proteome</keyword>
<protein>
    <recommendedName>
        <fullName evidence="5">General stress protein</fullName>
    </recommendedName>
</protein>
<reference evidence="3 4" key="1">
    <citation type="submission" date="2017-07" db="EMBL/GenBank/DDBJ databases">
        <title>The genome sequence of Paludifilum halophilum highlights mechanisms for microbial adaptation to high salt environemnts.</title>
        <authorList>
            <person name="Belbahri L."/>
        </authorList>
    </citation>
    <scope>NUCLEOTIDE SEQUENCE [LARGE SCALE GENOMIC DNA]</scope>
    <source>
        <strain evidence="3 4">DSM 102817</strain>
    </source>
</reference>
<organism evidence="3 4">
    <name type="scientific">Paludifilum halophilum</name>
    <dbReference type="NCBI Taxonomy" id="1642702"/>
    <lineage>
        <taxon>Bacteria</taxon>
        <taxon>Bacillati</taxon>
        <taxon>Bacillota</taxon>
        <taxon>Bacilli</taxon>
        <taxon>Bacillales</taxon>
        <taxon>Thermoactinomycetaceae</taxon>
        <taxon>Paludifilum</taxon>
    </lineage>
</organism>
<keyword evidence="2" id="KW-0812">Transmembrane</keyword>
<evidence type="ECO:0000256" key="1">
    <source>
        <dbReference type="SAM" id="MobiDB-lite"/>
    </source>
</evidence>
<accession>A0A235B9N1</accession>
<proteinExistence type="predicted"/>
<name>A0A235B9N1_9BACL</name>
<dbReference type="RefSeq" id="WP_094263356.1">
    <property type="nucleotide sequence ID" value="NZ_NOWF01000002.1"/>
</dbReference>
<evidence type="ECO:0000313" key="4">
    <source>
        <dbReference type="Proteomes" id="UP000215459"/>
    </source>
</evidence>
<feature type="compositionally biased region" description="Basic and acidic residues" evidence="1">
    <location>
        <begin position="101"/>
        <end position="116"/>
    </location>
</feature>
<sequence>MSKDGMNGKDLFIGAVIGGAIGATAALLLTPKTGRETRADLYKGLETAKEAVKEKSEQMAQRYGDVKGVTSHKWTDIRESAADTFKEAASTVEEGMGKAGKKVEEIGEKTANKLKS</sequence>
<comment type="caution">
    <text evidence="3">The sequence shown here is derived from an EMBL/GenBank/DDBJ whole genome shotgun (WGS) entry which is preliminary data.</text>
</comment>
<dbReference type="EMBL" id="NOWF01000002">
    <property type="protein sequence ID" value="OYD09008.1"/>
    <property type="molecule type" value="Genomic_DNA"/>
</dbReference>
<dbReference type="PANTHER" id="PTHR35792">
    <property type="entry name" value="GENERAL STRESS PROTEIN"/>
    <property type="match status" value="1"/>
</dbReference>
<feature type="region of interest" description="Disordered" evidence="1">
    <location>
        <begin position="93"/>
        <end position="116"/>
    </location>
</feature>
<keyword evidence="2" id="KW-0472">Membrane</keyword>